<keyword evidence="3" id="KW-1185">Reference proteome</keyword>
<evidence type="ECO:0000313" key="3">
    <source>
        <dbReference type="Proteomes" id="UP000614601"/>
    </source>
</evidence>
<dbReference type="Proteomes" id="UP000614601">
    <property type="component" value="Unassembled WGS sequence"/>
</dbReference>
<reference evidence="2" key="1">
    <citation type="submission" date="2020-09" db="EMBL/GenBank/DDBJ databases">
        <authorList>
            <person name="Kikuchi T."/>
        </authorList>
    </citation>
    <scope>NUCLEOTIDE SEQUENCE</scope>
    <source>
        <strain evidence="2">SH1</strain>
    </source>
</reference>
<accession>A0A811JVK2</accession>
<dbReference type="EMBL" id="CAJFDH010000001">
    <property type="protein sequence ID" value="CAD5207524.1"/>
    <property type="molecule type" value="Genomic_DNA"/>
</dbReference>
<feature type="region of interest" description="Disordered" evidence="1">
    <location>
        <begin position="1"/>
        <end position="26"/>
    </location>
</feature>
<sequence length="81" mass="9169">MADDENSSTDEPPTIKSVASEKEHRRESLWMAMGIRSPQEEEVLKRAQSLRTRRLSLKQRQETIDEITKAAGTASLEDLGK</sequence>
<dbReference type="AlphaFoldDB" id="A0A811JVK2"/>
<dbReference type="Proteomes" id="UP000783686">
    <property type="component" value="Unassembled WGS sequence"/>
</dbReference>
<protein>
    <submittedName>
        <fullName evidence="2">Uncharacterized protein</fullName>
    </submittedName>
</protein>
<evidence type="ECO:0000256" key="1">
    <source>
        <dbReference type="SAM" id="MobiDB-lite"/>
    </source>
</evidence>
<gene>
    <name evidence="2" type="ORF">BOKJ2_LOCUS2208</name>
</gene>
<comment type="caution">
    <text evidence="2">The sequence shown here is derived from an EMBL/GenBank/DDBJ whole genome shotgun (WGS) entry which is preliminary data.</text>
</comment>
<evidence type="ECO:0000313" key="2">
    <source>
        <dbReference type="EMBL" id="CAD5207524.1"/>
    </source>
</evidence>
<proteinExistence type="predicted"/>
<dbReference type="EMBL" id="CAJFCW020000001">
    <property type="protein sequence ID" value="CAG9085980.1"/>
    <property type="molecule type" value="Genomic_DNA"/>
</dbReference>
<name>A0A811JVK2_9BILA</name>
<organism evidence="2 3">
    <name type="scientific">Bursaphelenchus okinawaensis</name>
    <dbReference type="NCBI Taxonomy" id="465554"/>
    <lineage>
        <taxon>Eukaryota</taxon>
        <taxon>Metazoa</taxon>
        <taxon>Ecdysozoa</taxon>
        <taxon>Nematoda</taxon>
        <taxon>Chromadorea</taxon>
        <taxon>Rhabditida</taxon>
        <taxon>Tylenchina</taxon>
        <taxon>Tylenchomorpha</taxon>
        <taxon>Aphelenchoidea</taxon>
        <taxon>Aphelenchoididae</taxon>
        <taxon>Bursaphelenchus</taxon>
    </lineage>
</organism>